<feature type="transmembrane region" description="Helical" evidence="9">
    <location>
        <begin position="274"/>
        <end position="301"/>
    </location>
</feature>
<sequence length="593" mass="66058">MANRHTKANNFFGTLKRMIRYMSSKSWLVLLVLVMASLSAVLHAQLPRVMGDITNIIFDGVSQGQTDGQFPIDFDAVKRTVAVLAGIYGFASLFRYLQQFLTARIAQNTVYELRRDLKAKMGRLPIAYFDHHGQGEILSRAINDMDQVSNALGQTITQVTTSLVQIIAIFFTMFSMSGPLAIIVLLMAPAILIVMRIIVPRAQKQFGIRQSRLGVVNDYIDEIYTGQEIVKVYNQQDYEAQVFAEKSNDLNEASWKAEFYAGLMNPMVGAVKDMAYIGVAFFGGLMIISGSTSIGTVQAFLQYVNQFSNPFRMLAQLTNSIQMTIAAMERVFEVLDEEEMANPEGLPDQVDNDYKVSFDHIAFGYEKNQPIMTDFSLNVAEGETIAIVGPTGAGKTTLINLLERFYDVDSGAIRLDGVDVRNISRDDLRERFSMVLQDAWLFNGSIWDNIRYGSPNASEEETLAAAKAANVDHFVATLPDGYDTILSEDGGNLSQGQRQLLTIARAFLRNPEIIILDEATSSVDTRTEVMIQKAMQRLLEGRTAFVVAHRLSTIRDANKIVVMNKGDVVEIGNHDELMAMDGFYANLYNAQFA</sequence>
<dbReference type="FunFam" id="1.20.1560.10:FF:000011">
    <property type="entry name" value="Multidrug ABC transporter ATP-binding protein"/>
    <property type="match status" value="1"/>
</dbReference>
<organism evidence="12 13">
    <name type="scientific">Aerococcus kribbianus</name>
    <dbReference type="NCBI Taxonomy" id="2999064"/>
    <lineage>
        <taxon>Bacteria</taxon>
        <taxon>Bacillati</taxon>
        <taxon>Bacillota</taxon>
        <taxon>Bacilli</taxon>
        <taxon>Lactobacillales</taxon>
        <taxon>Aerococcaceae</taxon>
        <taxon>Aerococcus</taxon>
    </lineage>
</organism>
<dbReference type="Proteomes" id="UP001146670">
    <property type="component" value="Unassembled WGS sequence"/>
</dbReference>
<dbReference type="SUPFAM" id="SSF90123">
    <property type="entry name" value="ABC transporter transmembrane region"/>
    <property type="match status" value="1"/>
</dbReference>
<keyword evidence="8 9" id="KW-0472">Membrane</keyword>
<evidence type="ECO:0000256" key="4">
    <source>
        <dbReference type="ARBA" id="ARBA00022692"/>
    </source>
</evidence>
<keyword evidence="7 9" id="KW-1133">Transmembrane helix</keyword>
<dbReference type="SUPFAM" id="SSF52540">
    <property type="entry name" value="P-loop containing nucleoside triphosphate hydrolases"/>
    <property type="match status" value="1"/>
</dbReference>
<reference evidence="12" key="1">
    <citation type="submission" date="2022-12" db="EMBL/GenBank/DDBJ databases">
        <title>Description and comparative metabolic analysis of Aerococcus sp. nov., isolated from the feces of a pig.</title>
        <authorList>
            <person name="Chang Y.-H."/>
        </authorList>
    </citation>
    <scope>NUCLEOTIDE SEQUENCE</scope>
    <source>
        <strain evidence="12">YH-aer222</strain>
    </source>
</reference>
<keyword evidence="3" id="KW-1003">Cell membrane</keyword>
<dbReference type="PANTHER" id="PTHR43394">
    <property type="entry name" value="ATP-DEPENDENT PERMEASE MDL1, MITOCHONDRIAL"/>
    <property type="match status" value="1"/>
</dbReference>
<keyword evidence="2" id="KW-0813">Transport</keyword>
<evidence type="ECO:0000259" key="11">
    <source>
        <dbReference type="PROSITE" id="PS50929"/>
    </source>
</evidence>
<dbReference type="AlphaFoldDB" id="A0A9X3FNR7"/>
<dbReference type="InterPro" id="IPR027417">
    <property type="entry name" value="P-loop_NTPase"/>
</dbReference>
<dbReference type="Gene3D" id="1.20.1560.10">
    <property type="entry name" value="ABC transporter type 1, transmembrane domain"/>
    <property type="match status" value="1"/>
</dbReference>
<dbReference type="PROSITE" id="PS00211">
    <property type="entry name" value="ABC_TRANSPORTER_1"/>
    <property type="match status" value="1"/>
</dbReference>
<dbReference type="InterPro" id="IPR036640">
    <property type="entry name" value="ABC1_TM_sf"/>
</dbReference>
<evidence type="ECO:0000313" key="12">
    <source>
        <dbReference type="EMBL" id="MCZ0725972.1"/>
    </source>
</evidence>
<evidence type="ECO:0000256" key="5">
    <source>
        <dbReference type="ARBA" id="ARBA00022741"/>
    </source>
</evidence>
<dbReference type="GO" id="GO:0005886">
    <property type="term" value="C:plasma membrane"/>
    <property type="evidence" value="ECO:0007669"/>
    <property type="project" value="UniProtKB-SubCell"/>
</dbReference>
<dbReference type="InterPro" id="IPR003439">
    <property type="entry name" value="ABC_transporter-like_ATP-bd"/>
</dbReference>
<evidence type="ECO:0000256" key="1">
    <source>
        <dbReference type="ARBA" id="ARBA00004651"/>
    </source>
</evidence>
<dbReference type="GO" id="GO:0015421">
    <property type="term" value="F:ABC-type oligopeptide transporter activity"/>
    <property type="evidence" value="ECO:0007669"/>
    <property type="project" value="TreeGrafter"/>
</dbReference>
<dbReference type="InterPro" id="IPR003593">
    <property type="entry name" value="AAA+_ATPase"/>
</dbReference>
<keyword evidence="13" id="KW-1185">Reference proteome</keyword>
<feature type="transmembrane region" description="Helical" evidence="9">
    <location>
        <begin position="180"/>
        <end position="199"/>
    </location>
</feature>
<evidence type="ECO:0000313" key="13">
    <source>
        <dbReference type="Proteomes" id="UP001146670"/>
    </source>
</evidence>
<dbReference type="PROSITE" id="PS50893">
    <property type="entry name" value="ABC_TRANSPORTER_2"/>
    <property type="match status" value="1"/>
</dbReference>
<dbReference type="Pfam" id="PF00664">
    <property type="entry name" value="ABC_membrane"/>
    <property type="match status" value="1"/>
</dbReference>
<dbReference type="CDD" id="cd03254">
    <property type="entry name" value="ABCC_Glucan_exporter_like"/>
    <property type="match status" value="1"/>
</dbReference>
<dbReference type="SMART" id="SM00382">
    <property type="entry name" value="AAA"/>
    <property type="match status" value="1"/>
</dbReference>
<evidence type="ECO:0000256" key="6">
    <source>
        <dbReference type="ARBA" id="ARBA00022840"/>
    </source>
</evidence>
<dbReference type="CDD" id="cd18547">
    <property type="entry name" value="ABC_6TM_Tm288_like"/>
    <property type="match status" value="1"/>
</dbReference>
<dbReference type="Gene3D" id="3.40.50.300">
    <property type="entry name" value="P-loop containing nucleotide triphosphate hydrolases"/>
    <property type="match status" value="1"/>
</dbReference>
<comment type="caution">
    <text evidence="12">The sequence shown here is derived from an EMBL/GenBank/DDBJ whole genome shotgun (WGS) entry which is preliminary data.</text>
</comment>
<dbReference type="PANTHER" id="PTHR43394:SF1">
    <property type="entry name" value="ATP-BINDING CASSETTE SUB-FAMILY B MEMBER 10, MITOCHONDRIAL"/>
    <property type="match status" value="1"/>
</dbReference>
<dbReference type="GO" id="GO:0005524">
    <property type="term" value="F:ATP binding"/>
    <property type="evidence" value="ECO:0007669"/>
    <property type="project" value="UniProtKB-KW"/>
</dbReference>
<comment type="subcellular location">
    <subcellularLocation>
        <location evidence="1">Cell membrane</location>
        <topology evidence="1">Multi-pass membrane protein</topology>
    </subcellularLocation>
</comment>
<gene>
    <name evidence="12" type="ORF">OW157_05230</name>
</gene>
<dbReference type="PROSITE" id="PS50929">
    <property type="entry name" value="ABC_TM1F"/>
    <property type="match status" value="1"/>
</dbReference>
<feature type="domain" description="ABC transmembrane type-1" evidence="11">
    <location>
        <begin position="30"/>
        <end position="323"/>
    </location>
</feature>
<accession>A0A9X3FNR7</accession>
<dbReference type="FunFam" id="3.40.50.300:FF:000287">
    <property type="entry name" value="Multidrug ABC transporter ATP-binding protein"/>
    <property type="match status" value="1"/>
</dbReference>
<feature type="domain" description="ABC transporter" evidence="10">
    <location>
        <begin position="356"/>
        <end position="590"/>
    </location>
</feature>
<dbReference type="GO" id="GO:0016887">
    <property type="term" value="F:ATP hydrolysis activity"/>
    <property type="evidence" value="ECO:0007669"/>
    <property type="project" value="InterPro"/>
</dbReference>
<proteinExistence type="predicted"/>
<keyword evidence="6 12" id="KW-0067">ATP-binding</keyword>
<dbReference type="Pfam" id="PF00005">
    <property type="entry name" value="ABC_tran"/>
    <property type="match status" value="1"/>
</dbReference>
<evidence type="ECO:0000256" key="3">
    <source>
        <dbReference type="ARBA" id="ARBA00022475"/>
    </source>
</evidence>
<evidence type="ECO:0000256" key="2">
    <source>
        <dbReference type="ARBA" id="ARBA00022448"/>
    </source>
</evidence>
<feature type="transmembrane region" description="Helical" evidence="9">
    <location>
        <begin position="155"/>
        <end position="174"/>
    </location>
</feature>
<evidence type="ECO:0000256" key="8">
    <source>
        <dbReference type="ARBA" id="ARBA00023136"/>
    </source>
</evidence>
<feature type="transmembrane region" description="Helical" evidence="9">
    <location>
        <begin position="80"/>
        <end position="97"/>
    </location>
</feature>
<dbReference type="InterPro" id="IPR011527">
    <property type="entry name" value="ABC1_TM_dom"/>
</dbReference>
<dbReference type="InterPro" id="IPR039421">
    <property type="entry name" value="Type_1_exporter"/>
</dbReference>
<name>A0A9X3FNR7_9LACT</name>
<dbReference type="InterPro" id="IPR017871">
    <property type="entry name" value="ABC_transporter-like_CS"/>
</dbReference>
<evidence type="ECO:0000259" key="10">
    <source>
        <dbReference type="PROSITE" id="PS50893"/>
    </source>
</evidence>
<evidence type="ECO:0000256" key="7">
    <source>
        <dbReference type="ARBA" id="ARBA00022989"/>
    </source>
</evidence>
<dbReference type="RefSeq" id="WP_268752303.1">
    <property type="nucleotide sequence ID" value="NZ_JAPRFQ010000002.1"/>
</dbReference>
<keyword evidence="4 9" id="KW-0812">Transmembrane</keyword>
<keyword evidence="5" id="KW-0547">Nucleotide-binding</keyword>
<evidence type="ECO:0000256" key="9">
    <source>
        <dbReference type="SAM" id="Phobius"/>
    </source>
</evidence>
<protein>
    <submittedName>
        <fullName evidence="12">ABC transporter ATP-binding protein</fullName>
    </submittedName>
</protein>
<dbReference type="EMBL" id="JAPRFR010000002">
    <property type="protein sequence ID" value="MCZ0725972.1"/>
    <property type="molecule type" value="Genomic_DNA"/>
</dbReference>